<evidence type="ECO:0000313" key="8">
    <source>
        <dbReference type="Proteomes" id="UP000824998"/>
    </source>
</evidence>
<reference evidence="7" key="1">
    <citation type="journal article" date="2021" name="IMA Fungus">
        <title>Genomic characterization of three marine fungi, including Emericellopsis atlantica sp. nov. with signatures of a generalist lifestyle and marine biomass degradation.</title>
        <authorList>
            <person name="Hagestad O.C."/>
            <person name="Hou L."/>
            <person name="Andersen J.H."/>
            <person name="Hansen E.H."/>
            <person name="Altermark B."/>
            <person name="Li C."/>
            <person name="Kuhnert E."/>
            <person name="Cox R.J."/>
            <person name="Crous P.W."/>
            <person name="Spatafora J.W."/>
            <person name="Lail K."/>
            <person name="Amirebrahimi M."/>
            <person name="Lipzen A."/>
            <person name="Pangilinan J."/>
            <person name="Andreopoulos W."/>
            <person name="Hayes R.D."/>
            <person name="Ng V."/>
            <person name="Grigoriev I.V."/>
            <person name="Jackson S.A."/>
            <person name="Sutton T.D.S."/>
            <person name="Dobson A.D.W."/>
            <person name="Rama T."/>
        </authorList>
    </citation>
    <scope>NUCLEOTIDE SEQUENCE</scope>
    <source>
        <strain evidence="7">TRa018bII</strain>
    </source>
</reference>
<dbReference type="PANTHER" id="PTHR36206:SF4">
    <property type="entry name" value="HYPOTHETICAL CONSERVED PROTEIN (EUROFUNG)-RELATED"/>
    <property type="match status" value="1"/>
</dbReference>
<dbReference type="AlphaFoldDB" id="A0A9P7YF88"/>
<keyword evidence="4" id="KW-0238">DNA-binding</keyword>
<proteinExistence type="predicted"/>
<organism evidence="7 8">
    <name type="scientific">Amylocarpus encephaloides</name>
    <dbReference type="NCBI Taxonomy" id="45428"/>
    <lineage>
        <taxon>Eukaryota</taxon>
        <taxon>Fungi</taxon>
        <taxon>Dikarya</taxon>
        <taxon>Ascomycota</taxon>
        <taxon>Pezizomycotina</taxon>
        <taxon>Leotiomycetes</taxon>
        <taxon>Helotiales</taxon>
        <taxon>Helotiales incertae sedis</taxon>
        <taxon>Amylocarpus</taxon>
    </lineage>
</organism>
<evidence type="ECO:0000313" key="7">
    <source>
        <dbReference type="EMBL" id="KAG9232402.1"/>
    </source>
</evidence>
<evidence type="ECO:0000256" key="2">
    <source>
        <dbReference type="ARBA" id="ARBA00022833"/>
    </source>
</evidence>
<evidence type="ECO:0000256" key="4">
    <source>
        <dbReference type="ARBA" id="ARBA00023125"/>
    </source>
</evidence>
<comment type="caution">
    <text evidence="7">The sequence shown here is derived from an EMBL/GenBank/DDBJ whole genome shotgun (WGS) entry which is preliminary data.</text>
</comment>
<dbReference type="PANTHER" id="PTHR36206">
    <property type="entry name" value="ASPERCRYPTIN BIOSYNTHESIS CLUSTER-SPECIFIC TRANSCRIPTION REGULATOR ATNN-RELATED"/>
    <property type="match status" value="1"/>
</dbReference>
<dbReference type="Pfam" id="PF11951">
    <property type="entry name" value="Fungal_trans_2"/>
    <property type="match status" value="1"/>
</dbReference>
<dbReference type="EMBL" id="MU251550">
    <property type="protein sequence ID" value="KAG9232402.1"/>
    <property type="molecule type" value="Genomic_DNA"/>
</dbReference>
<dbReference type="OrthoDB" id="3516997at2759"/>
<dbReference type="Proteomes" id="UP000824998">
    <property type="component" value="Unassembled WGS sequence"/>
</dbReference>
<keyword evidence="2" id="KW-0862">Zinc</keyword>
<protein>
    <submittedName>
        <fullName evidence="7">Uncharacterized protein</fullName>
    </submittedName>
</protein>
<keyword evidence="1" id="KW-0479">Metal-binding</keyword>
<evidence type="ECO:0000256" key="6">
    <source>
        <dbReference type="ARBA" id="ARBA00023242"/>
    </source>
</evidence>
<evidence type="ECO:0000256" key="5">
    <source>
        <dbReference type="ARBA" id="ARBA00023163"/>
    </source>
</evidence>
<keyword evidence="3" id="KW-0805">Transcription regulation</keyword>
<dbReference type="InterPro" id="IPR052360">
    <property type="entry name" value="Transcr_Regulatory_Proteins"/>
</dbReference>
<dbReference type="GO" id="GO:0046872">
    <property type="term" value="F:metal ion binding"/>
    <property type="evidence" value="ECO:0007669"/>
    <property type="project" value="UniProtKB-KW"/>
</dbReference>
<evidence type="ECO:0000256" key="1">
    <source>
        <dbReference type="ARBA" id="ARBA00022723"/>
    </source>
</evidence>
<sequence>MAANFHRPQSIRLWFSSKRKGRGHISSLSIDQLLKTKVAIRTKVTPSVERWLDEREDVSGNPYSTYDGNETIRRRKSRPLNVYYPPGYEPQHTEIRVSQMERRILPTGAVQVIRRPTCNRCPHPGQQCSFKDYTVPKPRGPIPPRRTSSLPKESRAIEAISSPAAPMMNFSLSQQDGLFFQYLITGSLNKLDLFSIARLWPLALQRFQTEPSVRHIMLGTAMIHRSRSDPNLSRVEEAHRLASRHYGKAVRLLSDSLSHVNSTIDGETRELTLLTTYLLAVFEILRRKDERACWWMKSGAKMLKLAVIPAIAPATNSKMARNSKQLALGFELMDINLRVKMMKTTKKRERSLGKCGAGGLRRKERARTSCIGMWPTKA</sequence>
<gene>
    <name evidence="7" type="ORF">BJ875DRAFT_486103</name>
</gene>
<keyword evidence="6" id="KW-0539">Nucleus</keyword>
<name>A0A9P7YF88_9HELO</name>
<keyword evidence="5" id="KW-0804">Transcription</keyword>
<accession>A0A9P7YF88</accession>
<dbReference type="GO" id="GO:0003677">
    <property type="term" value="F:DNA binding"/>
    <property type="evidence" value="ECO:0007669"/>
    <property type="project" value="UniProtKB-KW"/>
</dbReference>
<keyword evidence="8" id="KW-1185">Reference proteome</keyword>
<evidence type="ECO:0000256" key="3">
    <source>
        <dbReference type="ARBA" id="ARBA00023015"/>
    </source>
</evidence>
<dbReference type="InterPro" id="IPR021858">
    <property type="entry name" value="Fun_TF"/>
</dbReference>